<dbReference type="AlphaFoldDB" id="A0A7S0CS88"/>
<protein>
    <submittedName>
        <fullName evidence="2">Uncharacterized protein</fullName>
    </submittedName>
</protein>
<gene>
    <name evidence="2" type="ORF">MSP1401_LOCUS1097</name>
</gene>
<name>A0A7S0CS88_MICPS</name>
<reference evidence="2" key="1">
    <citation type="submission" date="2021-01" db="EMBL/GenBank/DDBJ databases">
        <authorList>
            <person name="Corre E."/>
            <person name="Pelletier E."/>
            <person name="Niang G."/>
            <person name="Scheremetjew M."/>
            <person name="Finn R."/>
            <person name="Kale V."/>
            <person name="Holt S."/>
            <person name="Cochrane G."/>
            <person name="Meng A."/>
            <person name="Brown T."/>
            <person name="Cohen L."/>
        </authorList>
    </citation>
    <scope>NUCLEOTIDE SEQUENCE</scope>
    <source>
        <strain evidence="2">CCAC1681</strain>
    </source>
</reference>
<sequence>MGSPLRLDALAAATRDVAGLPPGNLGMSGASAAAMLSMLRGMASGEGGGARERESAKTVSRDDDDSHSLGALASRVSRVESLLARFERGAFAAFDRIESRLEAFEARLDQLNAVRLGGEGRPPKAHTKREWDAGVRGDVLSDGERKKPPRRIPRESQRVGSIRLSSEISVTRVFI</sequence>
<organism evidence="2">
    <name type="scientific">Micromonas pusilla</name>
    <name type="common">Picoplanktonic green alga</name>
    <name type="synonym">Chromulina pusilla</name>
    <dbReference type="NCBI Taxonomy" id="38833"/>
    <lineage>
        <taxon>Eukaryota</taxon>
        <taxon>Viridiplantae</taxon>
        <taxon>Chlorophyta</taxon>
        <taxon>Mamiellophyceae</taxon>
        <taxon>Mamiellales</taxon>
        <taxon>Mamiellaceae</taxon>
        <taxon>Micromonas</taxon>
    </lineage>
</organism>
<dbReference type="EMBL" id="HBEN01001326">
    <property type="protein sequence ID" value="CAD8430743.1"/>
    <property type="molecule type" value="Transcribed_RNA"/>
</dbReference>
<evidence type="ECO:0000313" key="2">
    <source>
        <dbReference type="EMBL" id="CAD8430743.1"/>
    </source>
</evidence>
<feature type="region of interest" description="Disordered" evidence="1">
    <location>
        <begin position="118"/>
        <end position="158"/>
    </location>
</feature>
<accession>A0A7S0CS88</accession>
<feature type="region of interest" description="Disordered" evidence="1">
    <location>
        <begin position="43"/>
        <end position="67"/>
    </location>
</feature>
<evidence type="ECO:0000256" key="1">
    <source>
        <dbReference type="SAM" id="MobiDB-lite"/>
    </source>
</evidence>
<feature type="compositionally biased region" description="Basic and acidic residues" evidence="1">
    <location>
        <begin position="49"/>
        <end position="67"/>
    </location>
</feature>
<feature type="compositionally biased region" description="Basic and acidic residues" evidence="1">
    <location>
        <begin position="142"/>
        <end position="157"/>
    </location>
</feature>
<proteinExistence type="predicted"/>